<dbReference type="PANTHER" id="PTHR43046">
    <property type="entry name" value="GDP-MANNOSE MANNOSYL HYDROLASE"/>
    <property type="match status" value="1"/>
</dbReference>
<evidence type="ECO:0000259" key="3">
    <source>
        <dbReference type="PROSITE" id="PS51462"/>
    </source>
</evidence>
<proteinExistence type="predicted"/>
<accession>A0A7W3PIM0</accession>
<dbReference type="OrthoDB" id="3404294at2"/>
<dbReference type="PROSITE" id="PS51462">
    <property type="entry name" value="NUDIX"/>
    <property type="match status" value="1"/>
</dbReference>
<gene>
    <name evidence="5" type="ORF">FB463_001250</name>
    <name evidence="4" type="ORF">FFA01_03740</name>
</gene>
<comment type="caution">
    <text evidence="5">The sequence shown here is derived from an EMBL/GenBank/DDBJ whole genome shotgun (WGS) entry which is preliminary data.</text>
</comment>
<comment type="cofactor">
    <cofactor evidence="1">
        <name>Mg(2+)</name>
        <dbReference type="ChEBI" id="CHEBI:18420"/>
    </cofactor>
</comment>
<evidence type="ECO:0000256" key="2">
    <source>
        <dbReference type="ARBA" id="ARBA00022801"/>
    </source>
</evidence>
<dbReference type="InterPro" id="IPR000086">
    <property type="entry name" value="NUDIX_hydrolase_dom"/>
</dbReference>
<dbReference type="InterPro" id="IPR015797">
    <property type="entry name" value="NUDIX_hydrolase-like_dom_sf"/>
</dbReference>
<dbReference type="SUPFAM" id="SSF55811">
    <property type="entry name" value="Nudix"/>
    <property type="match status" value="1"/>
</dbReference>
<keyword evidence="2" id="KW-0378">Hydrolase</keyword>
<dbReference type="Pfam" id="PF00293">
    <property type="entry name" value="NUDIX"/>
    <property type="match status" value="1"/>
</dbReference>
<dbReference type="EMBL" id="JACGWW010000001">
    <property type="protein sequence ID" value="MBA8813026.1"/>
    <property type="molecule type" value="Genomic_DNA"/>
</dbReference>
<dbReference type="Gene3D" id="3.90.79.10">
    <property type="entry name" value="Nucleoside Triphosphate Pyrophosphohydrolase"/>
    <property type="match status" value="1"/>
</dbReference>
<dbReference type="Proteomes" id="UP000522688">
    <property type="component" value="Unassembled WGS sequence"/>
</dbReference>
<evidence type="ECO:0000313" key="4">
    <source>
        <dbReference type="EMBL" id="GEK82065.1"/>
    </source>
</evidence>
<dbReference type="EMBL" id="BJUV01000002">
    <property type="protein sequence ID" value="GEK82065.1"/>
    <property type="molecule type" value="Genomic_DNA"/>
</dbReference>
<name>A0A7W3PIM0_9MICO</name>
<feature type="domain" description="Nudix hydrolase" evidence="3">
    <location>
        <begin position="20"/>
        <end position="147"/>
    </location>
</feature>
<reference evidence="4 6" key="1">
    <citation type="submission" date="2019-07" db="EMBL/GenBank/DDBJ databases">
        <title>Whole genome shotgun sequence of Frigoribacterium faeni NBRC 103066.</title>
        <authorList>
            <person name="Hosoyama A."/>
            <person name="Uohara A."/>
            <person name="Ohji S."/>
            <person name="Ichikawa N."/>
        </authorList>
    </citation>
    <scope>NUCLEOTIDE SEQUENCE [LARGE SCALE GENOMIC DNA]</scope>
    <source>
        <strain evidence="4 6">NBRC 103066</strain>
    </source>
</reference>
<keyword evidence="6" id="KW-1185">Reference proteome</keyword>
<protein>
    <submittedName>
        <fullName evidence="5">8-oxo-dGTP pyrophosphatase MutT (NUDIX family)</fullName>
    </submittedName>
    <submittedName>
        <fullName evidence="4">NTP pyrophosphohydrolase</fullName>
    </submittedName>
</protein>
<sequence length="297" mass="31306">MTIHGPADGWVESPDGRRFWGRAGAAGLLAVDPDDRVLLQHRAEWSHFGGTWGLPGGARQFDESAVDGALRESGEEAAVPGESLRLLFASELDLGFWSYTTIAARVRTPFTAVVSDAESLELRWVPRSDIDTLPLHPGFATSWPGLSAHLDTDLHLVVDAANVVGSRPDGWWRDRAGAATRLLGDLSAAIDGGLPSALFVDAPASGPGAPTSWWPSTTVVLEGEARQATGPAEGLLVDRADADGDAAVVARVESILTSSEEARVVVVTADRGLAARVERLGADVVGPTRLLDALVRT</sequence>
<dbReference type="PANTHER" id="PTHR43046:SF2">
    <property type="entry name" value="8-OXO-DGTP DIPHOSPHATASE-RELATED"/>
    <property type="match status" value="1"/>
</dbReference>
<evidence type="ECO:0000313" key="7">
    <source>
        <dbReference type="Proteomes" id="UP000522688"/>
    </source>
</evidence>
<dbReference type="Proteomes" id="UP000321154">
    <property type="component" value="Unassembled WGS sequence"/>
</dbReference>
<reference evidence="5 7" key="2">
    <citation type="submission" date="2020-07" db="EMBL/GenBank/DDBJ databases">
        <title>Sequencing the genomes of 1000 actinobacteria strains.</title>
        <authorList>
            <person name="Klenk H.-P."/>
        </authorList>
    </citation>
    <scope>NUCLEOTIDE SEQUENCE [LARGE SCALE GENOMIC DNA]</scope>
    <source>
        <strain evidence="5 7">DSM 10309</strain>
    </source>
</reference>
<dbReference type="AlphaFoldDB" id="A0A7W3PIM0"/>
<evidence type="ECO:0000256" key="1">
    <source>
        <dbReference type="ARBA" id="ARBA00001946"/>
    </source>
</evidence>
<dbReference type="GO" id="GO:0016787">
    <property type="term" value="F:hydrolase activity"/>
    <property type="evidence" value="ECO:0007669"/>
    <property type="project" value="UniProtKB-KW"/>
</dbReference>
<dbReference type="RefSeq" id="WP_146852375.1">
    <property type="nucleotide sequence ID" value="NZ_BAAAHR010000002.1"/>
</dbReference>
<dbReference type="CDD" id="cd18877">
    <property type="entry name" value="NUDIX_Hydrolase"/>
    <property type="match status" value="1"/>
</dbReference>
<evidence type="ECO:0000313" key="5">
    <source>
        <dbReference type="EMBL" id="MBA8813026.1"/>
    </source>
</evidence>
<evidence type="ECO:0000313" key="6">
    <source>
        <dbReference type="Proteomes" id="UP000321154"/>
    </source>
</evidence>
<organism evidence="5 7">
    <name type="scientific">Frigoribacterium faeni</name>
    <dbReference type="NCBI Taxonomy" id="145483"/>
    <lineage>
        <taxon>Bacteria</taxon>
        <taxon>Bacillati</taxon>
        <taxon>Actinomycetota</taxon>
        <taxon>Actinomycetes</taxon>
        <taxon>Micrococcales</taxon>
        <taxon>Microbacteriaceae</taxon>
        <taxon>Frigoribacterium</taxon>
    </lineage>
</organism>